<dbReference type="RefSeq" id="XP_009527390.1">
    <property type="nucleotide sequence ID" value="XM_009529095.1"/>
</dbReference>
<feature type="signal peptide" evidence="1">
    <location>
        <begin position="1"/>
        <end position="21"/>
    </location>
</feature>
<name>G4ZCX4_PHYSP</name>
<reference evidence="2 3" key="1">
    <citation type="journal article" date="2006" name="Science">
        <title>Phytophthora genome sequences uncover evolutionary origins and mechanisms of pathogenesis.</title>
        <authorList>
            <person name="Tyler B.M."/>
            <person name="Tripathy S."/>
            <person name="Zhang X."/>
            <person name="Dehal P."/>
            <person name="Jiang R.H."/>
            <person name="Aerts A."/>
            <person name="Arredondo F.D."/>
            <person name="Baxter L."/>
            <person name="Bensasson D."/>
            <person name="Beynon J.L."/>
            <person name="Chapman J."/>
            <person name="Damasceno C.M."/>
            <person name="Dorrance A.E."/>
            <person name="Dou D."/>
            <person name="Dickerman A.W."/>
            <person name="Dubchak I.L."/>
            <person name="Garbelotto M."/>
            <person name="Gijzen M."/>
            <person name="Gordon S.G."/>
            <person name="Govers F."/>
            <person name="Grunwald N.J."/>
            <person name="Huang W."/>
            <person name="Ivors K.L."/>
            <person name="Jones R.W."/>
            <person name="Kamoun S."/>
            <person name="Krampis K."/>
            <person name="Lamour K.H."/>
            <person name="Lee M.K."/>
            <person name="McDonald W.H."/>
            <person name="Medina M."/>
            <person name="Meijer H.J."/>
            <person name="Nordberg E.K."/>
            <person name="Maclean D.J."/>
            <person name="Ospina-Giraldo M.D."/>
            <person name="Morris P.F."/>
            <person name="Phuntumart V."/>
            <person name="Putnam N.H."/>
            <person name="Rash S."/>
            <person name="Rose J.K."/>
            <person name="Sakihama Y."/>
            <person name="Salamov A.A."/>
            <person name="Savidor A."/>
            <person name="Scheuring C.F."/>
            <person name="Smith B.M."/>
            <person name="Sobral B.W."/>
            <person name="Terry A."/>
            <person name="Torto-Alalibo T.A."/>
            <person name="Win J."/>
            <person name="Xu Z."/>
            <person name="Zhang H."/>
            <person name="Grigoriev I.V."/>
            <person name="Rokhsar D.S."/>
            <person name="Boore J.L."/>
        </authorList>
    </citation>
    <scope>NUCLEOTIDE SEQUENCE [LARGE SCALE GENOMIC DNA]</scope>
    <source>
        <strain evidence="2 3">P6497</strain>
    </source>
</reference>
<proteinExistence type="predicted"/>
<gene>
    <name evidence="2" type="ORF">PHYSODRAFT_504538</name>
</gene>
<evidence type="ECO:0000313" key="2">
    <source>
        <dbReference type="EMBL" id="EGZ18332.1"/>
    </source>
</evidence>
<evidence type="ECO:0000256" key="1">
    <source>
        <dbReference type="SAM" id="SignalP"/>
    </source>
</evidence>
<accession>G4ZCX4</accession>
<evidence type="ECO:0000313" key="3">
    <source>
        <dbReference type="Proteomes" id="UP000002640"/>
    </source>
</evidence>
<dbReference type="InParanoid" id="G4ZCX4"/>
<keyword evidence="1" id="KW-0732">Signal</keyword>
<organism evidence="2 3">
    <name type="scientific">Phytophthora sojae (strain P6497)</name>
    <name type="common">Soybean stem and root rot agent</name>
    <name type="synonym">Phytophthora megasperma f. sp. glycines</name>
    <dbReference type="NCBI Taxonomy" id="1094619"/>
    <lineage>
        <taxon>Eukaryota</taxon>
        <taxon>Sar</taxon>
        <taxon>Stramenopiles</taxon>
        <taxon>Oomycota</taxon>
        <taxon>Peronosporomycetes</taxon>
        <taxon>Peronosporales</taxon>
        <taxon>Peronosporaceae</taxon>
        <taxon>Phytophthora</taxon>
    </lineage>
</organism>
<dbReference type="KEGG" id="psoj:PHYSODRAFT_504538"/>
<feature type="chain" id="PRO_5003472336" evidence="1">
    <location>
        <begin position="22"/>
        <end position="132"/>
    </location>
</feature>
<dbReference type="EMBL" id="JH159154">
    <property type="protein sequence ID" value="EGZ18332.1"/>
    <property type="molecule type" value="Genomic_DNA"/>
</dbReference>
<keyword evidence="3" id="KW-1185">Reference proteome</keyword>
<dbReference type="GeneID" id="20658362"/>
<sequence>MLLYRTVTIGLCCVLAQTAAAANAAKRPLNGWYPCSEVTFSDAAGRPREQTAECAVYSAPLCHPGVYKAPATADPTVDIFVKRLPASVGNVAKASNAWLLSGGPGFSSVGSKFALALVLFQYRILTCFNCRF</sequence>
<dbReference type="AlphaFoldDB" id="G4ZCX4"/>
<protein>
    <submittedName>
        <fullName evidence="2">Uncharacterized protein</fullName>
    </submittedName>
</protein>
<dbReference type="Proteomes" id="UP000002640">
    <property type="component" value="Unassembled WGS sequence"/>
</dbReference>